<reference evidence="4" key="1">
    <citation type="submission" date="2021-05" db="EMBL/GenBank/DDBJ databases">
        <authorList>
            <person name="Feng G."/>
        </authorList>
    </citation>
    <scope>NUCLEOTIDE SEQUENCE</scope>
    <source>
        <strain evidence="4">DM1FY55274</strain>
    </source>
</reference>
<dbReference type="Pfam" id="PF03566">
    <property type="entry name" value="Peptidase_A21"/>
    <property type="match status" value="1"/>
</dbReference>
<sequence>MDPIQVFHSLQSGFLPEEWAGAPDNSDVCPKMKWRQVSERLNEEESRWVQLCRNENVYANFVAWMMIESLHGKRVTRQSVENAVRLKHVPVDPWNYRCVWCDSIHLITIEESQLVFKCSDRWCCDKECIQKPECQIDGRYECGCYGWCICRCISKESTESGGSGRGSLTTCGDVEENPGPQDEFTKSLVEALGKLNVNVTITTKGDRPKPAVRIRPNRRRTTTKGRGSLLTNGDVETNPGPTIQTEKVIIEPKPQRKKRQRRRQRRAPVVPNQMVPEGQIQIMGRNMIRRGKITVDTKSVPEYTKGFLERHLDPCGEYRTALDYGKCPDGTLPQSASGQFREVFTIRAPGTSETQISLTGQMWSLAIISPPLWRVCQILVADMNRAEVGDAALNAAMSHLNTFGDEDAEYPQWAETKVEGVYVSVVRWKALSGVSEPSTLGVSPLISDFRITGEGFTVSHNTPSLIDQGMAVVAQFNPNVEPRTLGLAIDDGLTTAQWAASIRVRFQSNDIAYGTVLPGVGAYPWTYNIVGTLPGDGASSNTSVIGTATADYTYGGSTIYSAGQQVRWAATRAGSTVTVRLQSNTEGVWSNTPLPQILVSTTGVAAMVEGFGLLGEVVEQLVRANIVTMPPITQEDLIQMTPKTVQFLLKDTRGFYVVKRVWQPVLNMTRASSYGPLRFIDQDTSLTSVSGGLGGIQDTFDANYGFAVCNLSSLPIVCAPYVKAIRSWEVVPSRGSSWGPFTTTTAPKDENAMMIARTVSDLDPFAYPHDYNGFGVLFAKVCSIISKIPRALRTGAAVADKVAQVCEGAQGIVSTISSARTRDRILTRAEML</sequence>
<feature type="region of interest" description="Disordered" evidence="3">
    <location>
        <begin position="157"/>
        <end position="179"/>
    </location>
</feature>
<evidence type="ECO:0000256" key="1">
    <source>
        <dbReference type="ARBA" id="ARBA00004328"/>
    </source>
</evidence>
<evidence type="ECO:0000313" key="4">
    <source>
        <dbReference type="EMBL" id="UHK03310.1"/>
    </source>
</evidence>
<comment type="subcellular location">
    <subcellularLocation>
        <location evidence="1">Virion</location>
    </subcellularLocation>
</comment>
<organism evidence="4">
    <name type="scientific">Hangzhou sesamia inferens carmotetravirus 1</name>
    <dbReference type="NCBI Taxonomy" id="2905593"/>
    <lineage>
        <taxon>Viruses</taxon>
        <taxon>Riboviria</taxon>
        <taxon>Orthornavirae</taxon>
        <taxon>Kitrinoviricota</taxon>
        <taxon>Tolucaviricetes</taxon>
        <taxon>Tolivirales</taxon>
        <taxon>Carmotetraviridae</taxon>
    </lineage>
</organism>
<evidence type="ECO:0000256" key="2">
    <source>
        <dbReference type="ARBA" id="ARBA00022844"/>
    </source>
</evidence>
<dbReference type="Gene3D" id="2.60.120.20">
    <property type="match status" value="2"/>
</dbReference>
<dbReference type="InterPro" id="IPR005313">
    <property type="entry name" value="Peptidase_N2"/>
</dbReference>
<gene>
    <name evidence="4" type="ORF">FSICV1_gp2</name>
</gene>
<dbReference type="GO" id="GO:0044423">
    <property type="term" value="C:virion component"/>
    <property type="evidence" value="ECO:0007669"/>
    <property type="project" value="UniProtKB-KW"/>
</dbReference>
<evidence type="ECO:0000256" key="3">
    <source>
        <dbReference type="SAM" id="MobiDB-lite"/>
    </source>
</evidence>
<protein>
    <submittedName>
        <fullName evidence="4">Peptidase</fullName>
    </submittedName>
</protein>
<dbReference type="SUPFAM" id="SSF88633">
    <property type="entry name" value="Positive stranded ssRNA viruses"/>
    <property type="match status" value="1"/>
</dbReference>
<keyword evidence="2" id="KW-0946">Virion</keyword>
<dbReference type="EMBL" id="MZ209648">
    <property type="protein sequence ID" value="UHK03310.1"/>
    <property type="molecule type" value="Genomic_RNA"/>
</dbReference>
<feature type="compositionally biased region" description="Polar residues" evidence="3">
    <location>
        <begin position="229"/>
        <end position="241"/>
    </location>
</feature>
<feature type="region of interest" description="Disordered" evidence="3">
    <location>
        <begin position="219"/>
        <end position="241"/>
    </location>
</feature>
<accession>A0A8K1XBA5</accession>
<name>A0A8K1XBA5_9LUTE</name>
<dbReference type="InterPro" id="IPR029053">
    <property type="entry name" value="Viral_coat"/>
</dbReference>
<proteinExistence type="predicted"/>